<protein>
    <recommendedName>
        <fullName evidence="2">Sec23/Sec24 trunk domain-containing protein</fullName>
    </recommendedName>
</protein>
<dbReference type="InterPro" id="IPR029006">
    <property type="entry name" value="ADF-H/Gelsolin-like_dom_sf"/>
</dbReference>
<gene>
    <name evidence="3" type="ORF">CYY_004480</name>
</gene>
<accession>A0A8J4PWT0</accession>
<dbReference type="Proteomes" id="UP000695562">
    <property type="component" value="Unassembled WGS sequence"/>
</dbReference>
<dbReference type="Gene3D" id="3.40.50.410">
    <property type="entry name" value="von Willebrand factor, type A domain"/>
    <property type="match status" value="1"/>
</dbReference>
<dbReference type="InterPro" id="IPR037364">
    <property type="entry name" value="Sec23"/>
</dbReference>
<dbReference type="GO" id="GO:0008270">
    <property type="term" value="F:zinc ion binding"/>
    <property type="evidence" value="ECO:0007669"/>
    <property type="project" value="InterPro"/>
</dbReference>
<evidence type="ECO:0000313" key="4">
    <source>
        <dbReference type="Proteomes" id="UP000695562"/>
    </source>
</evidence>
<dbReference type="GO" id="GO:0070971">
    <property type="term" value="C:endoplasmic reticulum exit site"/>
    <property type="evidence" value="ECO:0007669"/>
    <property type="project" value="TreeGrafter"/>
</dbReference>
<dbReference type="SUPFAM" id="SSF82754">
    <property type="entry name" value="C-terminal, gelsolin-like domain of Sec23/24"/>
    <property type="match status" value="1"/>
</dbReference>
<reference evidence="3" key="1">
    <citation type="submission" date="2020-01" db="EMBL/GenBank/DDBJ databases">
        <title>Development of genomics and gene disruption for Polysphondylium violaceum indicates a role for the polyketide synthase stlB in stalk morphogenesis.</title>
        <authorList>
            <person name="Narita B."/>
            <person name="Kawabe Y."/>
            <person name="Kin K."/>
            <person name="Saito T."/>
            <person name="Gibbs R."/>
            <person name="Kuspa A."/>
            <person name="Muzny D."/>
            <person name="Queller D."/>
            <person name="Richards S."/>
            <person name="Strassman J."/>
            <person name="Sucgang R."/>
            <person name="Worley K."/>
            <person name="Schaap P."/>
        </authorList>
    </citation>
    <scope>NUCLEOTIDE SEQUENCE</scope>
    <source>
        <strain evidence="3">QSvi11</strain>
    </source>
</reference>
<comment type="caution">
    <text evidence="3">The sequence shown here is derived from an EMBL/GenBank/DDBJ whole genome shotgun (WGS) entry which is preliminary data.</text>
</comment>
<dbReference type="Pfam" id="PF04811">
    <property type="entry name" value="Sec23_trunk"/>
    <property type="match status" value="1"/>
</dbReference>
<feature type="region of interest" description="Disordered" evidence="1">
    <location>
        <begin position="168"/>
        <end position="191"/>
    </location>
</feature>
<dbReference type="GO" id="GO:0005096">
    <property type="term" value="F:GTPase activator activity"/>
    <property type="evidence" value="ECO:0007669"/>
    <property type="project" value="TreeGrafter"/>
</dbReference>
<dbReference type="SUPFAM" id="SSF82919">
    <property type="entry name" value="Zn-finger domain of Sec23/24"/>
    <property type="match status" value="1"/>
</dbReference>
<dbReference type="GO" id="GO:0090110">
    <property type="term" value="P:COPII-coated vesicle cargo loading"/>
    <property type="evidence" value="ECO:0007669"/>
    <property type="project" value="TreeGrafter"/>
</dbReference>
<keyword evidence="4" id="KW-1185">Reference proteome</keyword>
<dbReference type="PANTHER" id="PTHR11141">
    <property type="entry name" value="PROTEIN TRANSPORT PROTEIN SEC23"/>
    <property type="match status" value="1"/>
</dbReference>
<evidence type="ECO:0000313" key="3">
    <source>
        <dbReference type="EMBL" id="KAF2074194.1"/>
    </source>
</evidence>
<dbReference type="EMBL" id="AJWJ01000159">
    <property type="protein sequence ID" value="KAF2074194.1"/>
    <property type="molecule type" value="Genomic_DNA"/>
</dbReference>
<dbReference type="InterPro" id="IPR036465">
    <property type="entry name" value="vWFA_dom_sf"/>
</dbReference>
<dbReference type="InterPro" id="IPR036180">
    <property type="entry name" value="Gelsolin-like_dom_sf"/>
</dbReference>
<dbReference type="GO" id="GO:0030127">
    <property type="term" value="C:COPII vesicle coat"/>
    <property type="evidence" value="ECO:0007669"/>
    <property type="project" value="InterPro"/>
</dbReference>
<evidence type="ECO:0000256" key="1">
    <source>
        <dbReference type="SAM" id="MobiDB-lite"/>
    </source>
</evidence>
<dbReference type="PANTHER" id="PTHR11141:SF18">
    <property type="entry name" value="PROTEIN TRANSPORT PROTEIN SEC23"/>
    <property type="match status" value="1"/>
</dbReference>
<dbReference type="SUPFAM" id="SSF81995">
    <property type="entry name" value="beta-sandwich domain of Sec23/24"/>
    <property type="match status" value="1"/>
</dbReference>
<dbReference type="InterPro" id="IPR036174">
    <property type="entry name" value="Znf_Sec23_Sec24_sf"/>
</dbReference>
<dbReference type="Gene3D" id="1.20.120.730">
    <property type="entry name" value="Sec23/Sec24 helical domain"/>
    <property type="match status" value="1"/>
</dbReference>
<sequence>MEDQTPQQPKTIENDEISLEMLSISDSTNNNNNNNINTHNSNIGHKWFDNIIEYQKENLSHQSNNIDQQRLFTQQYSEKRSFYLNEDNNSHTTPTTDPTVLKDFNQNVFSSSLTIYNRHQQFNNSSIPNGFMVSPFYYPIITPTSYQYSPPRCKSCNSFINIYCKLTSSSSSSSTSTSTNSTASTNKQTQQQTIKKDQWKCSICHFENIIDDGKSGVRNILDVVTGLGWWNTDHYKSVFSNESFDIKKKKSDPVDNSTSFHQQQHLTGMSIDESLLPTTATATNNRSTYLSATGDKPLYNTYFFLIDENISTKDLDIIRQSIQRFIKELPTNTFISLITFSKNISIYELHSSSSTADNSNNILFTSARLIGGSQSLPLDYKRDLKAKYRKYFERVDKDGQVRLFDAAFTSIVENSENNGDQVVYESKPISLGVAIECSLALVPTQELINGRMFIYLNGSPDYGPGAVPLKFSGSSSVFSNDQTMEEQLMLNNAYIYYKELGIKSYHKGISIDLSFMGYNDFSCPTLLGLTQPSGFINYSLPIQDNDRVSMLYDNLKNSVDKNTALYAKLDIYKPEFVELTHIIGPTIDKESNNNKDYPNYFKSFNQDIFKNDNQQQQQQDDQDNQETGFIISNLQQDICFSIYYKTLEDIPNDYVCFQFVTNIINQNGERISRVITKRIKTTGNFDKYLSSLDFNVISILLSKRIVLESLKLLSQPSSSSSQPKQKQLLLNQTISQYLQYQLDKQLGSIVLSCSKVEKGWWFGRKTVTVSDRMKSFIRKIYSMRKSLVYGSTVQNQDDLVIFQSILLHSNYLDSIKLLYPKLLQFNLITKEFRNIPLDNCSINQDSILMLDSFCTIYILIGTNVFEKVQNGDQLKDLYSYIDILKSYRIPSPFIITFNQDQNEVRWLRSILNCSDSYPIDERIEIIKEIYPNINIDSSNIKQFDSIFPSDDQTPAQYERYIISTL</sequence>
<dbReference type="OrthoDB" id="3979788at2759"/>
<dbReference type="AlphaFoldDB" id="A0A8J4PWT0"/>
<evidence type="ECO:0000259" key="2">
    <source>
        <dbReference type="Pfam" id="PF04811"/>
    </source>
</evidence>
<name>A0A8J4PWT0_9MYCE</name>
<dbReference type="Gene3D" id="3.40.20.10">
    <property type="entry name" value="Severin"/>
    <property type="match status" value="1"/>
</dbReference>
<organism evidence="3 4">
    <name type="scientific">Polysphondylium violaceum</name>
    <dbReference type="NCBI Taxonomy" id="133409"/>
    <lineage>
        <taxon>Eukaryota</taxon>
        <taxon>Amoebozoa</taxon>
        <taxon>Evosea</taxon>
        <taxon>Eumycetozoa</taxon>
        <taxon>Dictyostelia</taxon>
        <taxon>Dictyosteliales</taxon>
        <taxon>Dictyosteliaceae</taxon>
        <taxon>Polysphondylium</taxon>
    </lineage>
</organism>
<feature type="domain" description="Sec23/Sec24 trunk" evidence="2">
    <location>
        <begin position="301"/>
        <end position="355"/>
    </location>
</feature>
<dbReference type="InterPro" id="IPR006896">
    <property type="entry name" value="Sec23/24_trunk_dom"/>
</dbReference>
<dbReference type="GO" id="GO:0006886">
    <property type="term" value="P:intracellular protein transport"/>
    <property type="evidence" value="ECO:0007669"/>
    <property type="project" value="InterPro"/>
</dbReference>
<dbReference type="SUPFAM" id="SSF53300">
    <property type="entry name" value="vWA-like"/>
    <property type="match status" value="1"/>
</dbReference>
<proteinExistence type="predicted"/>